<accession>A0AAW0AB35</accession>
<dbReference type="Gene3D" id="3.50.50.60">
    <property type="entry name" value="FAD/NAD(P)-binding domain"/>
    <property type="match status" value="1"/>
</dbReference>
<dbReference type="Proteomes" id="UP001362999">
    <property type="component" value="Unassembled WGS sequence"/>
</dbReference>
<comment type="caution">
    <text evidence="1">The sequence shown here is derived from an EMBL/GenBank/DDBJ whole genome shotgun (WGS) entry which is preliminary data.</text>
</comment>
<dbReference type="SUPFAM" id="SSF51905">
    <property type="entry name" value="FAD/NAD(P)-binding domain"/>
    <property type="match status" value="1"/>
</dbReference>
<keyword evidence="2" id="KW-1185">Reference proteome</keyword>
<reference evidence="1 2" key="1">
    <citation type="journal article" date="2024" name="J Genomics">
        <title>Draft genome sequencing and assembly of Favolaschia claudopus CIRM-BRFM 2984 isolated from oak limbs.</title>
        <authorList>
            <person name="Navarro D."/>
            <person name="Drula E."/>
            <person name="Chaduli D."/>
            <person name="Cazenave R."/>
            <person name="Ahrendt S."/>
            <person name="Wang J."/>
            <person name="Lipzen A."/>
            <person name="Daum C."/>
            <person name="Barry K."/>
            <person name="Grigoriev I.V."/>
            <person name="Favel A."/>
            <person name="Rosso M.N."/>
            <person name="Martin F."/>
        </authorList>
    </citation>
    <scope>NUCLEOTIDE SEQUENCE [LARGE SCALE GENOMIC DNA]</scope>
    <source>
        <strain evidence="1 2">CIRM-BRFM 2984</strain>
    </source>
</reference>
<gene>
    <name evidence="1" type="ORF">R3P38DRAFT_3037476</name>
</gene>
<organism evidence="1 2">
    <name type="scientific">Favolaschia claudopus</name>
    <dbReference type="NCBI Taxonomy" id="2862362"/>
    <lineage>
        <taxon>Eukaryota</taxon>
        <taxon>Fungi</taxon>
        <taxon>Dikarya</taxon>
        <taxon>Basidiomycota</taxon>
        <taxon>Agaricomycotina</taxon>
        <taxon>Agaricomycetes</taxon>
        <taxon>Agaricomycetidae</taxon>
        <taxon>Agaricales</taxon>
        <taxon>Marasmiineae</taxon>
        <taxon>Mycenaceae</taxon>
        <taxon>Favolaschia</taxon>
    </lineage>
</organism>
<proteinExistence type="predicted"/>
<dbReference type="AlphaFoldDB" id="A0AAW0AB35"/>
<evidence type="ECO:0008006" key="3">
    <source>
        <dbReference type="Google" id="ProtNLM"/>
    </source>
</evidence>
<sequence>MGNTPSSNSIRVASATCLLLGTGIAVWLQKICTSPPEWIRELEQLGQPRKRKLPGTAVVCGGSASGIVAARVLADHFERVLIVDPELQDLEKPKTRIMQYNASHVLLTLFTEGARRLWPNHDAELEAVGGRTAFADIPFYYSGVQIPTPFGEDAEGDFPTALALSRPAIQKGMHNLLVHHPTASNIKIISGTVRGVEASANGKSLTSVNLRNADGTQTVINDVGLVVDATGALQSGLKWLETAGFSLPANIRCSYNPNIHYATMCFVVPPKIEAMLPIPKSATKYLGQYIYSQHVDFGPSVTSFVKTENNTMLLLLTSNQDNLPRTTSEIVPFLSTVRGHEPLAPWFVRSVELLCEHCEEPSFDIIKLPRHSYVKYHTALSALPSNYIAFGDAHIQLNPLYAQGFAKLMMNAITLNTILHSLGDPSKSASLLPKDFAVRYFKKNRPRTEGLWDFTRFHDYGSASCEPMDGETRDHGRTLRWFELKSMSAALKYPEVASVLWYVRNMMVGDIAFMTPSVLWKILWTKSRF</sequence>
<evidence type="ECO:0000313" key="2">
    <source>
        <dbReference type="Proteomes" id="UP001362999"/>
    </source>
</evidence>
<feature type="non-terminal residue" evidence="1">
    <location>
        <position position="1"/>
    </location>
</feature>
<protein>
    <recommendedName>
        <fullName evidence="3">FAD/NAD(P)-binding domain-containing protein</fullName>
    </recommendedName>
</protein>
<evidence type="ECO:0000313" key="1">
    <source>
        <dbReference type="EMBL" id="KAK7006236.1"/>
    </source>
</evidence>
<dbReference type="EMBL" id="JAWWNJ010000076">
    <property type="protein sequence ID" value="KAK7006236.1"/>
    <property type="molecule type" value="Genomic_DNA"/>
</dbReference>
<dbReference type="InterPro" id="IPR036188">
    <property type="entry name" value="FAD/NAD-bd_sf"/>
</dbReference>
<name>A0AAW0AB35_9AGAR</name>